<dbReference type="AlphaFoldDB" id="A0A2P2NA21"/>
<dbReference type="EMBL" id="GGEC01058835">
    <property type="protein sequence ID" value="MBX39319.1"/>
    <property type="molecule type" value="Transcribed_RNA"/>
</dbReference>
<proteinExistence type="predicted"/>
<protein>
    <submittedName>
        <fullName evidence="1">Uncharacterized protein</fullName>
    </submittedName>
</protein>
<name>A0A2P2NA21_RHIMU</name>
<organism evidence="1">
    <name type="scientific">Rhizophora mucronata</name>
    <name type="common">Asiatic mangrove</name>
    <dbReference type="NCBI Taxonomy" id="61149"/>
    <lineage>
        <taxon>Eukaryota</taxon>
        <taxon>Viridiplantae</taxon>
        <taxon>Streptophyta</taxon>
        <taxon>Embryophyta</taxon>
        <taxon>Tracheophyta</taxon>
        <taxon>Spermatophyta</taxon>
        <taxon>Magnoliopsida</taxon>
        <taxon>eudicotyledons</taxon>
        <taxon>Gunneridae</taxon>
        <taxon>Pentapetalae</taxon>
        <taxon>rosids</taxon>
        <taxon>fabids</taxon>
        <taxon>Malpighiales</taxon>
        <taxon>Rhizophoraceae</taxon>
        <taxon>Rhizophora</taxon>
    </lineage>
</organism>
<evidence type="ECO:0000313" key="1">
    <source>
        <dbReference type="EMBL" id="MBX39319.1"/>
    </source>
</evidence>
<reference evidence="1" key="1">
    <citation type="submission" date="2018-02" db="EMBL/GenBank/DDBJ databases">
        <title>Rhizophora mucronata_Transcriptome.</title>
        <authorList>
            <person name="Meera S.P."/>
            <person name="Sreeshan A."/>
            <person name="Augustine A."/>
        </authorList>
    </citation>
    <scope>NUCLEOTIDE SEQUENCE</scope>
    <source>
        <tissue evidence="1">Leaf</tissue>
    </source>
</reference>
<accession>A0A2P2NA21</accession>
<sequence>MIVGCTFIIVECILSLSLVLLQVKKICLYITLPFLTQCINMSGLRFQGDEKAFPLILRTKDIRKKQEQKNGFVL</sequence>